<protein>
    <submittedName>
        <fullName evidence="1">Uncharacterized protein</fullName>
    </submittedName>
</protein>
<accession>A0A6C0LW26</accession>
<dbReference type="EMBL" id="MN740567">
    <property type="protein sequence ID" value="QHU34208.1"/>
    <property type="molecule type" value="Genomic_DNA"/>
</dbReference>
<evidence type="ECO:0000313" key="1">
    <source>
        <dbReference type="EMBL" id="QHU34208.1"/>
    </source>
</evidence>
<sequence length="171" mass="19726">MEGRINQKFGDYIQEFKSSVIEVVKKQGLPQDALENIIQIVYDYDKFKLTKEDLVKRKRVKNTIPLHDRCCAKRASGEQCTRRKKDVCDYCGTHEKGRPHGVVAGDTDDNAVEETIKCEIWAQEIRGIVYYIDINYNVYNTEDVISNVVNPKVIAKYSRIADVYSIPEFNV</sequence>
<reference evidence="1" key="1">
    <citation type="journal article" date="2020" name="Nature">
        <title>Giant virus diversity and host interactions through global metagenomics.</title>
        <authorList>
            <person name="Schulz F."/>
            <person name="Roux S."/>
            <person name="Paez-Espino D."/>
            <person name="Jungbluth S."/>
            <person name="Walsh D.A."/>
            <person name="Denef V.J."/>
            <person name="McMahon K.D."/>
            <person name="Konstantinidis K.T."/>
            <person name="Eloe-Fadrosh E.A."/>
            <person name="Kyrpides N.C."/>
            <person name="Woyke T."/>
        </authorList>
    </citation>
    <scope>NUCLEOTIDE SEQUENCE</scope>
    <source>
        <strain evidence="1">GVMAG-S-1016713-123</strain>
    </source>
</reference>
<proteinExistence type="predicted"/>
<name>A0A6C0LW26_9ZZZZ</name>
<dbReference type="AlphaFoldDB" id="A0A6C0LW26"/>
<organism evidence="1">
    <name type="scientific">viral metagenome</name>
    <dbReference type="NCBI Taxonomy" id="1070528"/>
    <lineage>
        <taxon>unclassified sequences</taxon>
        <taxon>metagenomes</taxon>
        <taxon>organismal metagenomes</taxon>
    </lineage>
</organism>